<organism evidence="1 2">
    <name type="scientific">Caenorhabditis auriculariae</name>
    <dbReference type="NCBI Taxonomy" id="2777116"/>
    <lineage>
        <taxon>Eukaryota</taxon>
        <taxon>Metazoa</taxon>
        <taxon>Ecdysozoa</taxon>
        <taxon>Nematoda</taxon>
        <taxon>Chromadorea</taxon>
        <taxon>Rhabditida</taxon>
        <taxon>Rhabditina</taxon>
        <taxon>Rhabditomorpha</taxon>
        <taxon>Rhabditoidea</taxon>
        <taxon>Rhabditidae</taxon>
        <taxon>Peloderinae</taxon>
        <taxon>Caenorhabditis</taxon>
    </lineage>
</organism>
<keyword evidence="2" id="KW-1185">Reference proteome</keyword>
<sequence>MSSLPSQIHLDGYKWRNVKKRLRLWLAVTRRKQGVRNDNVLEIDPGDSGAAGCGKSASSDTCPRLTTRIEFASK</sequence>
<name>A0A8S1HPV4_9PELO</name>
<gene>
    <name evidence="1" type="ORF">CAUJ_LOCUS13798</name>
</gene>
<dbReference type="AlphaFoldDB" id="A0A8S1HPV4"/>
<evidence type="ECO:0000313" key="2">
    <source>
        <dbReference type="Proteomes" id="UP000835052"/>
    </source>
</evidence>
<dbReference type="Proteomes" id="UP000835052">
    <property type="component" value="Unassembled WGS sequence"/>
</dbReference>
<proteinExistence type="predicted"/>
<dbReference type="EMBL" id="CAJGYM010000108">
    <property type="protein sequence ID" value="CAD6197891.1"/>
    <property type="molecule type" value="Genomic_DNA"/>
</dbReference>
<comment type="caution">
    <text evidence="1">The sequence shown here is derived from an EMBL/GenBank/DDBJ whole genome shotgun (WGS) entry which is preliminary data.</text>
</comment>
<accession>A0A8S1HPV4</accession>
<reference evidence="1" key="1">
    <citation type="submission" date="2020-10" db="EMBL/GenBank/DDBJ databases">
        <authorList>
            <person name="Kikuchi T."/>
        </authorList>
    </citation>
    <scope>NUCLEOTIDE SEQUENCE</scope>
    <source>
        <strain evidence="1">NKZ352</strain>
    </source>
</reference>
<evidence type="ECO:0000313" key="1">
    <source>
        <dbReference type="EMBL" id="CAD6197891.1"/>
    </source>
</evidence>
<protein>
    <submittedName>
        <fullName evidence="1">Uncharacterized protein</fullName>
    </submittedName>
</protein>